<dbReference type="InterPro" id="IPR029058">
    <property type="entry name" value="AB_hydrolase_fold"/>
</dbReference>
<evidence type="ECO:0000256" key="3">
    <source>
        <dbReference type="PROSITE-ProRule" id="PRU10038"/>
    </source>
</evidence>
<name>A0AA42PAE8_STUST</name>
<proteinExistence type="inferred from homology"/>
<dbReference type="RefSeq" id="WP_279641515.1">
    <property type="nucleotide sequence ID" value="NZ_JAOCAE010000006.1"/>
</dbReference>
<gene>
    <name evidence="5" type="ORF">N5C32_11580</name>
</gene>
<evidence type="ECO:0000259" key="4">
    <source>
        <dbReference type="Pfam" id="PF07859"/>
    </source>
</evidence>
<evidence type="ECO:0000313" key="5">
    <source>
        <dbReference type="EMBL" id="MDH1236677.1"/>
    </source>
</evidence>
<feature type="domain" description="Alpha/beta hydrolase fold-3" evidence="4">
    <location>
        <begin position="77"/>
        <end position="285"/>
    </location>
</feature>
<dbReference type="PROSITE" id="PS01174">
    <property type="entry name" value="LIPASE_GDXG_SER"/>
    <property type="match status" value="1"/>
</dbReference>
<protein>
    <submittedName>
        <fullName evidence="5">Alpha/beta hydrolase</fullName>
    </submittedName>
</protein>
<dbReference type="Proteomes" id="UP001158500">
    <property type="component" value="Unassembled WGS sequence"/>
</dbReference>
<dbReference type="PANTHER" id="PTHR48081">
    <property type="entry name" value="AB HYDROLASE SUPERFAMILY PROTEIN C4A8.06C"/>
    <property type="match status" value="1"/>
</dbReference>
<sequence>MSIDQASANFFQQLADQGARPFHTMTAPEAREFFARLRGVIGEGPAVHRSEEHSISSGSALITLRALIPTANPDGIIVYLHGGGWVAGALDDFDTLGRFIATESNCTVVLVDYRLAPEHPFPAAIDDAWAALQWVANNQAKVAGGNSGLPLIVAGDSAGGNLAAVVARKARDAGGPRLFQQVLVYPVTQPDLSTPGYEDPLNQGLLGQEDMAWFWESYVPDPEQRRNPDVSPLLAKDLSGLPSATIIIAEHDVLSDEGTAYAKRLEEAGVPVAYRKFDGQVHGFFTILNALPRSVAARDYMVTEITTAIRESYLPVQ</sequence>
<dbReference type="AlphaFoldDB" id="A0AA42PAE8"/>
<evidence type="ECO:0000313" key="6">
    <source>
        <dbReference type="Proteomes" id="UP001158500"/>
    </source>
</evidence>
<dbReference type="PANTHER" id="PTHR48081:SF8">
    <property type="entry name" value="ALPHA_BETA HYDROLASE FOLD-3 DOMAIN-CONTAINING PROTEIN-RELATED"/>
    <property type="match status" value="1"/>
</dbReference>
<dbReference type="Gene3D" id="3.40.50.1820">
    <property type="entry name" value="alpha/beta hydrolase"/>
    <property type="match status" value="1"/>
</dbReference>
<organism evidence="5 6">
    <name type="scientific">Stutzerimonas stutzeri</name>
    <name type="common">Pseudomonas stutzeri</name>
    <dbReference type="NCBI Taxonomy" id="316"/>
    <lineage>
        <taxon>Bacteria</taxon>
        <taxon>Pseudomonadati</taxon>
        <taxon>Pseudomonadota</taxon>
        <taxon>Gammaproteobacteria</taxon>
        <taxon>Pseudomonadales</taxon>
        <taxon>Pseudomonadaceae</taxon>
        <taxon>Stutzerimonas</taxon>
    </lineage>
</organism>
<dbReference type="InterPro" id="IPR050300">
    <property type="entry name" value="GDXG_lipolytic_enzyme"/>
</dbReference>
<comment type="caution">
    <text evidence="5">The sequence shown here is derived from an EMBL/GenBank/DDBJ whole genome shotgun (WGS) entry which is preliminary data.</text>
</comment>
<dbReference type="SUPFAM" id="SSF53474">
    <property type="entry name" value="alpha/beta-Hydrolases"/>
    <property type="match status" value="1"/>
</dbReference>
<feature type="active site" evidence="3">
    <location>
        <position position="157"/>
    </location>
</feature>
<dbReference type="Pfam" id="PF07859">
    <property type="entry name" value="Abhydrolase_3"/>
    <property type="match status" value="1"/>
</dbReference>
<dbReference type="InterPro" id="IPR013094">
    <property type="entry name" value="AB_hydrolase_3"/>
</dbReference>
<dbReference type="EMBL" id="JAOCAE010000006">
    <property type="protein sequence ID" value="MDH1236677.1"/>
    <property type="molecule type" value="Genomic_DNA"/>
</dbReference>
<keyword evidence="2 5" id="KW-0378">Hydrolase</keyword>
<evidence type="ECO:0000256" key="1">
    <source>
        <dbReference type="ARBA" id="ARBA00010515"/>
    </source>
</evidence>
<comment type="similarity">
    <text evidence="1">Belongs to the 'GDXG' lipolytic enzyme family.</text>
</comment>
<dbReference type="InterPro" id="IPR033140">
    <property type="entry name" value="Lipase_GDXG_put_SER_AS"/>
</dbReference>
<dbReference type="GO" id="GO:0016787">
    <property type="term" value="F:hydrolase activity"/>
    <property type="evidence" value="ECO:0007669"/>
    <property type="project" value="UniProtKB-KW"/>
</dbReference>
<accession>A0AA42PAE8</accession>
<evidence type="ECO:0000256" key="2">
    <source>
        <dbReference type="ARBA" id="ARBA00022801"/>
    </source>
</evidence>
<reference evidence="5" key="1">
    <citation type="submission" date="2022-09" db="EMBL/GenBank/DDBJ databases">
        <title>Intensive care unit water sources are persistently colonized with multi-drug resistant bacteria and are the site of extensive horizontal gene transfer of antibiotic resistance genes.</title>
        <authorList>
            <person name="Diorio-Toth L."/>
        </authorList>
    </citation>
    <scope>NUCLEOTIDE SEQUENCE</scope>
    <source>
        <strain evidence="5">GD03947</strain>
    </source>
</reference>